<dbReference type="GO" id="GO:0005506">
    <property type="term" value="F:iron ion binding"/>
    <property type="evidence" value="ECO:0007669"/>
    <property type="project" value="InterPro"/>
</dbReference>
<dbReference type="InterPro" id="IPR050121">
    <property type="entry name" value="Cytochrome_P450_monoxygenase"/>
</dbReference>
<keyword evidence="8" id="KW-1185">Reference proteome</keyword>
<gene>
    <name evidence="7" type="ORF">PDE_09202</name>
</gene>
<dbReference type="eggNOG" id="KOG0157">
    <property type="taxonomic scope" value="Eukaryota"/>
</dbReference>
<protein>
    <recommendedName>
        <fullName evidence="9">Cytochrome P450</fullName>
    </recommendedName>
</protein>
<dbReference type="CDD" id="cd20615">
    <property type="entry name" value="CYP_GliC-like"/>
    <property type="match status" value="1"/>
</dbReference>
<dbReference type="GO" id="GO:0016705">
    <property type="term" value="F:oxidoreductase activity, acting on paired donors, with incorporation or reduction of molecular oxygen"/>
    <property type="evidence" value="ECO:0007669"/>
    <property type="project" value="InterPro"/>
</dbReference>
<reference evidence="7 8" key="1">
    <citation type="journal article" date="2013" name="PLoS ONE">
        <title>Genomic and secretomic analyses reveal unique features of the lignocellulolytic enzyme system of Penicillium decumbens.</title>
        <authorList>
            <person name="Liu G."/>
            <person name="Zhang L."/>
            <person name="Wei X."/>
            <person name="Zou G."/>
            <person name="Qin Y."/>
            <person name="Ma L."/>
            <person name="Li J."/>
            <person name="Zheng H."/>
            <person name="Wang S."/>
            <person name="Wang C."/>
            <person name="Xun L."/>
            <person name="Zhao G.-P."/>
            <person name="Zhou Z."/>
            <person name="Qu Y."/>
        </authorList>
    </citation>
    <scope>NUCLEOTIDE SEQUENCE [LARGE SCALE GENOMIC DNA]</scope>
    <source>
        <strain evidence="8">114-2 / CGMCC 5302</strain>
    </source>
</reference>
<evidence type="ECO:0000256" key="4">
    <source>
        <dbReference type="ARBA" id="ARBA00023004"/>
    </source>
</evidence>
<keyword evidence="6" id="KW-0732">Signal</keyword>
<dbReference type="Pfam" id="PF00067">
    <property type="entry name" value="p450"/>
    <property type="match status" value="1"/>
</dbReference>
<dbReference type="OrthoDB" id="2789670at2759"/>
<evidence type="ECO:0000256" key="6">
    <source>
        <dbReference type="SAM" id="SignalP"/>
    </source>
</evidence>
<proteinExistence type="predicted"/>
<dbReference type="GO" id="GO:0004497">
    <property type="term" value="F:monooxygenase activity"/>
    <property type="evidence" value="ECO:0007669"/>
    <property type="project" value="InterPro"/>
</dbReference>
<dbReference type="PANTHER" id="PTHR24305:SF235">
    <property type="entry name" value="CYTOCHROME P450 MONOOXYGENASE APDB-RELATED"/>
    <property type="match status" value="1"/>
</dbReference>
<evidence type="ECO:0000256" key="2">
    <source>
        <dbReference type="ARBA" id="ARBA00022723"/>
    </source>
</evidence>
<dbReference type="HOGENOM" id="CLU_042557_0_0_1"/>
<dbReference type="EMBL" id="KB644415">
    <property type="protein sequence ID" value="EPS34238.1"/>
    <property type="molecule type" value="Genomic_DNA"/>
</dbReference>
<evidence type="ECO:0000256" key="1">
    <source>
        <dbReference type="ARBA" id="ARBA00001971"/>
    </source>
</evidence>
<organism evidence="7 8">
    <name type="scientific">Penicillium oxalicum (strain 114-2 / CGMCC 5302)</name>
    <name type="common">Penicillium decumbens</name>
    <dbReference type="NCBI Taxonomy" id="933388"/>
    <lineage>
        <taxon>Eukaryota</taxon>
        <taxon>Fungi</taxon>
        <taxon>Dikarya</taxon>
        <taxon>Ascomycota</taxon>
        <taxon>Pezizomycotina</taxon>
        <taxon>Eurotiomycetes</taxon>
        <taxon>Eurotiomycetidae</taxon>
        <taxon>Eurotiales</taxon>
        <taxon>Aspergillaceae</taxon>
        <taxon>Penicillium</taxon>
    </lineage>
</organism>
<sequence length="490" mass="55589">MVKWFVLILCILLVLKIAARRRSSRIINQHGKTIPEVPGDARVSKFAFSQQLSDQGKALAREEPFIIRNGRARELVVTKPEHIYDFYKGDTKHHPKPPYLNMGKYFSGILGHAVGALAGDRWSVIRRYFDPEFSFQVARQAIPQLSASIDRWLDDLPRQTTTQIINSRGGFALELKKPCRFLPLRLAAEFVYGEVFNDEVLFAALLQLNVLHEVILHDVIANKRLATNLGCWLDRSATKRMNEFRLQWKKFNLGIIHSARRGSHLCPAEKIYRGVETGDLKLEEFLHTLDEILFANVDVSSAVLNTLFEHLASNTTFQQRLCEEITAQTQTHTQTPSPTSIDTDTTTHTGKYLSKQDTLLHYAVMEAMRFSPAFAFSLPECTAVPKEIGGYRVPARCPVVIDAKRLNADPATWGKDADVYRPERFREIASSKLRYGFMRFGVGAASGRCLGKHLADAIFKLSLMAVLQRYSLHLGQNGSEIELRYVQRKE</sequence>
<accession>S8B5V3</accession>
<feature type="signal peptide" evidence="6">
    <location>
        <begin position="1"/>
        <end position="19"/>
    </location>
</feature>
<name>S8B5V3_PENO1</name>
<dbReference type="PANTHER" id="PTHR24305">
    <property type="entry name" value="CYTOCHROME P450"/>
    <property type="match status" value="1"/>
</dbReference>
<keyword evidence="2" id="KW-0479">Metal-binding</keyword>
<keyword evidence="3" id="KW-0560">Oxidoreductase</keyword>
<dbReference type="SUPFAM" id="SSF48264">
    <property type="entry name" value="Cytochrome P450"/>
    <property type="match status" value="1"/>
</dbReference>
<feature type="chain" id="PRO_5004548327" description="Cytochrome P450" evidence="6">
    <location>
        <begin position="20"/>
        <end position="490"/>
    </location>
</feature>
<dbReference type="GO" id="GO:0043386">
    <property type="term" value="P:mycotoxin biosynthetic process"/>
    <property type="evidence" value="ECO:0007669"/>
    <property type="project" value="UniProtKB-ARBA"/>
</dbReference>
<evidence type="ECO:0008006" key="9">
    <source>
        <dbReference type="Google" id="ProtNLM"/>
    </source>
</evidence>
<dbReference type="InterPro" id="IPR036396">
    <property type="entry name" value="Cyt_P450_sf"/>
</dbReference>
<dbReference type="PhylomeDB" id="S8B5V3"/>
<dbReference type="AlphaFoldDB" id="S8B5V3"/>
<evidence type="ECO:0000313" key="7">
    <source>
        <dbReference type="EMBL" id="EPS34238.1"/>
    </source>
</evidence>
<evidence type="ECO:0000313" key="8">
    <source>
        <dbReference type="Proteomes" id="UP000019376"/>
    </source>
</evidence>
<evidence type="ECO:0000256" key="5">
    <source>
        <dbReference type="SAM" id="MobiDB-lite"/>
    </source>
</evidence>
<dbReference type="Gene3D" id="1.10.630.10">
    <property type="entry name" value="Cytochrome P450"/>
    <property type="match status" value="1"/>
</dbReference>
<feature type="region of interest" description="Disordered" evidence="5">
    <location>
        <begin position="328"/>
        <end position="348"/>
    </location>
</feature>
<dbReference type="InterPro" id="IPR001128">
    <property type="entry name" value="Cyt_P450"/>
</dbReference>
<dbReference type="STRING" id="933388.S8B5V3"/>
<comment type="cofactor">
    <cofactor evidence="1">
        <name>heme</name>
        <dbReference type="ChEBI" id="CHEBI:30413"/>
    </cofactor>
</comment>
<dbReference type="GO" id="GO:0020037">
    <property type="term" value="F:heme binding"/>
    <property type="evidence" value="ECO:0007669"/>
    <property type="project" value="InterPro"/>
</dbReference>
<keyword evidence="4" id="KW-0408">Iron</keyword>
<evidence type="ECO:0000256" key="3">
    <source>
        <dbReference type="ARBA" id="ARBA00023002"/>
    </source>
</evidence>
<dbReference type="Proteomes" id="UP000019376">
    <property type="component" value="Unassembled WGS sequence"/>
</dbReference>